<keyword evidence="5 13" id="KW-1133">Transmembrane helix</keyword>
<evidence type="ECO:0000256" key="3">
    <source>
        <dbReference type="ARBA" id="ARBA00022475"/>
    </source>
</evidence>
<dbReference type="PRINTS" id="PR00535">
    <property type="entry name" value="MELNOCORTINR"/>
</dbReference>
<name>A0A169T0W2_HEMAK</name>
<dbReference type="AlphaFoldDB" id="A0A169T0W2"/>
<feature type="transmembrane region" description="Helical" evidence="13">
    <location>
        <begin position="280"/>
        <end position="301"/>
    </location>
</feature>
<evidence type="ECO:0000256" key="6">
    <source>
        <dbReference type="ARBA" id="ARBA00023040"/>
    </source>
</evidence>
<dbReference type="PROSITE" id="PS50262">
    <property type="entry name" value="G_PROTEIN_RECEP_F1_2"/>
    <property type="match status" value="1"/>
</dbReference>
<evidence type="ECO:0000256" key="8">
    <source>
        <dbReference type="ARBA" id="ARBA00023170"/>
    </source>
</evidence>
<dbReference type="InterPro" id="IPR001671">
    <property type="entry name" value="Melcrt_ACTH_rcpt"/>
</dbReference>
<reference evidence="15" key="1">
    <citation type="journal article" date="2016" name="Gen. Comp. Endocrinol.">
        <title>Characterization of melanocortin receptors from stingray Dasyatis akajei, a cartilaginous fish.</title>
        <authorList>
            <person name="Takahashi A."/>
            <person name="Davis P."/>
            <person name="Reinick C."/>
            <person name="Mizusawa K."/>
            <person name="Sakamoto T."/>
            <person name="Dores R.M."/>
        </authorList>
    </citation>
    <scope>NUCLEOTIDE SEQUENCE</scope>
    <source>
        <tissue evidence="15">Kidney</tissue>
    </source>
</reference>
<dbReference type="Gene3D" id="1.20.1070.10">
    <property type="entry name" value="Rhodopsin 7-helix transmembrane proteins"/>
    <property type="match status" value="1"/>
</dbReference>
<accession>A0A169T0W2</accession>
<keyword evidence="8 12" id="KW-0675">Receptor</keyword>
<evidence type="ECO:0000256" key="5">
    <source>
        <dbReference type="ARBA" id="ARBA00022989"/>
    </source>
</evidence>
<dbReference type="PRINTS" id="PR00534">
    <property type="entry name" value="MCRFAMILY"/>
</dbReference>
<keyword evidence="3" id="KW-1003">Cell membrane</keyword>
<evidence type="ECO:0000256" key="2">
    <source>
        <dbReference type="ARBA" id="ARBA00020454"/>
    </source>
</evidence>
<dbReference type="Pfam" id="PF00001">
    <property type="entry name" value="7tm_1"/>
    <property type="match status" value="1"/>
</dbReference>
<evidence type="ECO:0000256" key="11">
    <source>
        <dbReference type="ARBA" id="ARBA00031491"/>
    </source>
</evidence>
<organism evidence="15">
    <name type="scientific">Hemitrygon akajei</name>
    <name type="common">Red stingray</name>
    <name type="synonym">Dasyatis akajei</name>
    <dbReference type="NCBI Taxonomy" id="2704970"/>
    <lineage>
        <taxon>Eukaryota</taxon>
        <taxon>Metazoa</taxon>
        <taxon>Chordata</taxon>
        <taxon>Craniata</taxon>
        <taxon>Vertebrata</taxon>
        <taxon>Chondrichthyes</taxon>
        <taxon>Elasmobranchii</taxon>
        <taxon>Batoidea</taxon>
        <taxon>Myliobatiformes</taxon>
        <taxon>Dasyatidae</taxon>
        <taxon>Hemitrygon</taxon>
    </lineage>
</organism>
<evidence type="ECO:0000256" key="1">
    <source>
        <dbReference type="ARBA" id="ARBA00004651"/>
    </source>
</evidence>
<dbReference type="RefSeq" id="XP_072926732.1">
    <property type="nucleotide sequence ID" value="XM_073070631.1"/>
</dbReference>
<keyword evidence="9" id="KW-0325">Glycoprotein</keyword>
<evidence type="ECO:0000256" key="7">
    <source>
        <dbReference type="ARBA" id="ARBA00023136"/>
    </source>
</evidence>
<evidence type="ECO:0000256" key="9">
    <source>
        <dbReference type="ARBA" id="ARBA00023180"/>
    </source>
</evidence>
<feature type="transmembrane region" description="Helical" evidence="13">
    <location>
        <begin position="46"/>
        <end position="66"/>
    </location>
</feature>
<dbReference type="SUPFAM" id="SSF81321">
    <property type="entry name" value="Family A G protein-coupled receptor-like"/>
    <property type="match status" value="1"/>
</dbReference>
<dbReference type="FunFam" id="1.20.1070.10:FF:000211">
    <property type="entry name" value="Melanocyte-stimulating hormone receptor"/>
    <property type="match status" value="1"/>
</dbReference>
<evidence type="ECO:0000256" key="13">
    <source>
        <dbReference type="SAM" id="Phobius"/>
    </source>
</evidence>
<dbReference type="PROSITE" id="PS00237">
    <property type="entry name" value="G_PROTEIN_RECEP_F1_1"/>
    <property type="match status" value="1"/>
</dbReference>
<protein>
    <recommendedName>
        <fullName evidence="2">Melanocyte-stimulating hormone receptor</fullName>
    </recommendedName>
    <alternativeName>
        <fullName evidence="11">Melanocortin receptor 1</fullName>
    </alternativeName>
</protein>
<dbReference type="SMART" id="SM01381">
    <property type="entry name" value="7TM_GPCR_Srsx"/>
    <property type="match status" value="1"/>
</dbReference>
<evidence type="ECO:0000313" key="15">
    <source>
        <dbReference type="EMBL" id="BAU98230.1"/>
    </source>
</evidence>
<dbReference type="SMR" id="A0A169T0W2"/>
<feature type="transmembrane region" description="Helical" evidence="13">
    <location>
        <begin position="189"/>
        <end position="215"/>
    </location>
</feature>
<dbReference type="PANTHER" id="PTHR22750">
    <property type="entry name" value="G-PROTEIN COUPLED RECEPTOR"/>
    <property type="match status" value="1"/>
</dbReference>
<dbReference type="GeneID" id="140740993"/>
<gene>
    <name evidence="15" type="primary">mc1r</name>
</gene>
<feature type="domain" description="G-protein coupled receptors family 1 profile" evidence="14">
    <location>
        <begin position="57"/>
        <end position="299"/>
    </location>
</feature>
<dbReference type="GO" id="GO:0005886">
    <property type="term" value="C:plasma membrane"/>
    <property type="evidence" value="ECO:0007669"/>
    <property type="project" value="UniProtKB-SubCell"/>
</dbReference>
<feature type="transmembrane region" description="Helical" evidence="13">
    <location>
        <begin position="163"/>
        <end position="183"/>
    </location>
</feature>
<sequence>MMNITTLAPRGNEQKDISFHWLPRNVNNSYNASSMQCKHINIPEEVFLTLGILSFVENILVIIAIIKNQNLHSPMYYLICCLAMADTLVSMSNTIETIVLILMEKEVLTVQNHILKQIDNIIDLMICTSMVSSLSFLAAIAADRYITIFYALRYHVIMTTRKAVIIIVGIWIVSCTSSIMFIVYSESSAVIICLISFFFMMLVIMGGLYFHMFMLAQMHTKKIMAQRKKRPTHQAANMKGAITLTILLGLFLICWSPFFLHLLLIISCPKNPYCLCFNSHFNMFLILIICNSVFDPIIYAFRSQELRKTLKEFIPCSW</sequence>
<comment type="similarity">
    <text evidence="12">Belongs to the G-protein coupled receptor 1 family.</text>
</comment>
<dbReference type="GO" id="GO:0010468">
    <property type="term" value="P:regulation of gene expression"/>
    <property type="evidence" value="ECO:0007669"/>
    <property type="project" value="UniProtKB-ARBA"/>
</dbReference>
<evidence type="ECO:0000256" key="10">
    <source>
        <dbReference type="ARBA" id="ARBA00023224"/>
    </source>
</evidence>
<dbReference type="GO" id="GO:0004980">
    <property type="term" value="F:melanocyte-stimulating hormone receptor activity"/>
    <property type="evidence" value="ECO:0007669"/>
    <property type="project" value="UniProtKB-ARBA"/>
</dbReference>
<keyword evidence="4 12" id="KW-0812">Transmembrane</keyword>
<comment type="subcellular location">
    <subcellularLocation>
        <location evidence="1">Cell membrane</location>
        <topology evidence="1">Multi-pass membrane protein</topology>
    </subcellularLocation>
</comment>
<keyword evidence="10 12" id="KW-0807">Transducer</keyword>
<proteinExistence type="inferred from homology"/>
<evidence type="ECO:0000259" key="14">
    <source>
        <dbReference type="PROSITE" id="PS50262"/>
    </source>
</evidence>
<dbReference type="InterPro" id="IPR017452">
    <property type="entry name" value="GPCR_Rhodpsn_7TM"/>
</dbReference>
<evidence type="ECO:0000256" key="4">
    <source>
        <dbReference type="ARBA" id="ARBA00022692"/>
    </source>
</evidence>
<dbReference type="PRINTS" id="PR00237">
    <property type="entry name" value="GPCRRHODOPSN"/>
</dbReference>
<evidence type="ECO:0000256" key="12">
    <source>
        <dbReference type="RuleBase" id="RU000688"/>
    </source>
</evidence>
<keyword evidence="7 13" id="KW-0472">Membrane</keyword>
<feature type="transmembrane region" description="Helical" evidence="13">
    <location>
        <begin position="121"/>
        <end position="142"/>
    </location>
</feature>
<dbReference type="InterPro" id="IPR001908">
    <property type="entry name" value="MC3-5R"/>
</dbReference>
<dbReference type="EMBL" id="LC108746">
    <property type="protein sequence ID" value="BAU98230.1"/>
    <property type="molecule type" value="Genomic_DNA"/>
</dbReference>
<keyword evidence="6 12" id="KW-0297">G-protein coupled receptor</keyword>
<feature type="transmembrane region" description="Helical" evidence="13">
    <location>
        <begin position="236"/>
        <end position="260"/>
    </location>
</feature>
<dbReference type="InterPro" id="IPR000276">
    <property type="entry name" value="GPCR_Rhodpsn"/>
</dbReference>